<name>Q47WR0_COLP3</name>
<dbReference type="AlphaFoldDB" id="Q47WR0"/>
<protein>
    <submittedName>
        <fullName evidence="1">Uncharacterized protein</fullName>
    </submittedName>
</protein>
<proteinExistence type="predicted"/>
<evidence type="ECO:0000313" key="2">
    <source>
        <dbReference type="Proteomes" id="UP000000547"/>
    </source>
</evidence>
<evidence type="ECO:0000313" key="1">
    <source>
        <dbReference type="EMBL" id="AAZ24278.1"/>
    </source>
</evidence>
<gene>
    <name evidence="1" type="ordered locus">CPS_4107</name>
</gene>
<sequence>MLWPQLNIIMQPNILPKLKTKTAAIATVLYGFFG</sequence>
<accession>Q47WR0</accession>
<dbReference type="KEGG" id="cps:CPS_4107"/>
<reference evidence="1" key="1">
    <citation type="journal article" date="2005" name="Proc. Natl. Acad. Sci. U.S.A.">
        <title>The psychrophilic lifestyle as revealed by the genome sequence of Colwellia psychrerythraea 34H through genomic and proteomic analyses.</title>
        <authorList>
            <person name="Methe B.A."/>
            <person name="Nelson K.E."/>
            <person name="Deming J.W."/>
            <person name="Momen B."/>
            <person name="Melamud E."/>
            <person name="Zhang X."/>
            <person name="Moult J."/>
            <person name="Madupu R."/>
            <person name="Nelson W.C."/>
            <person name="Dodson R.J."/>
            <person name="Brinkac L.M."/>
            <person name="Daugherty S.C."/>
            <person name="Durkin A.S."/>
            <person name="DeBoy R.T."/>
            <person name="Kolonay J.F."/>
            <person name="Sullivan S.A."/>
            <person name="Zhou L."/>
            <person name="Davidsen T.M."/>
            <person name="Wu M."/>
            <person name="Huston A.L."/>
            <person name="Lewis M."/>
            <person name="Weaver B."/>
            <person name="Weidman J.F."/>
            <person name="Khouri H."/>
            <person name="Utterback T.R."/>
            <person name="Feldblyum T.V."/>
            <person name="Fraser C.M."/>
        </authorList>
    </citation>
    <scope>NUCLEOTIDE SEQUENCE [LARGE SCALE GENOMIC DNA]</scope>
    <source>
        <strain evidence="1">34H</strain>
    </source>
</reference>
<dbReference type="HOGENOM" id="CLU_3373170_0_0_6"/>
<dbReference type="Proteomes" id="UP000000547">
    <property type="component" value="Chromosome"/>
</dbReference>
<organism evidence="1 2">
    <name type="scientific">Colwellia psychrerythraea (strain 34H / ATCC BAA-681)</name>
    <name type="common">Vibrio psychroerythus</name>
    <dbReference type="NCBI Taxonomy" id="167879"/>
    <lineage>
        <taxon>Bacteria</taxon>
        <taxon>Pseudomonadati</taxon>
        <taxon>Pseudomonadota</taxon>
        <taxon>Gammaproteobacteria</taxon>
        <taxon>Alteromonadales</taxon>
        <taxon>Colwelliaceae</taxon>
        <taxon>Colwellia</taxon>
    </lineage>
</organism>
<dbReference type="EMBL" id="CP000083">
    <property type="protein sequence ID" value="AAZ24278.1"/>
    <property type="molecule type" value="Genomic_DNA"/>
</dbReference>